<evidence type="ECO:0000313" key="3">
    <source>
        <dbReference type="Proteomes" id="UP001057998"/>
    </source>
</evidence>
<dbReference type="EMBL" id="CP101509">
    <property type="protein sequence ID" value="UTV29911.1"/>
    <property type="molecule type" value="Genomic_DNA"/>
</dbReference>
<feature type="domain" description="DUF4435" evidence="1">
    <location>
        <begin position="19"/>
        <end position="246"/>
    </location>
</feature>
<proteinExistence type="predicted"/>
<reference evidence="2" key="1">
    <citation type="submission" date="2022-07" db="EMBL/GenBank/DDBJ databases">
        <title>Genome sequencing of Photobacterium atrarenae GJH2-4.</title>
        <authorList>
            <person name="Park S.-J."/>
        </authorList>
    </citation>
    <scope>NUCLEOTIDE SEQUENCE</scope>
    <source>
        <strain evidence="2">GJH2-4</strain>
    </source>
</reference>
<dbReference type="Pfam" id="PF14491">
    <property type="entry name" value="DUF4435"/>
    <property type="match status" value="1"/>
</dbReference>
<sequence length="276" mass="31916">MYTFQEIVTQKSLDNDVSFMFVEGDRDLSFWRKVIPITERNNTQIIQIRSLSDLDAVEGGEKGRLILLSNLFQEHGLSERIRVFVDADNDYISSKEYTESVLLTDFRDLEAYCFQDACLNEFFETGLAKSNIDVQKIKENLVSLSLPIGFLRYVSEHEDLKLPFQKSFDKNGRRKFMDRKQPIIDRSKLVTTLLQNAKVSVKECDRILGTLDDLTKTFETFEVRKIIQGKDWLFFLGELFDIPSDQVESQLFLALDYDSLTDFTNVRAACDFVCAA</sequence>
<dbReference type="InterPro" id="IPR029492">
    <property type="entry name" value="DUF4435"/>
</dbReference>
<evidence type="ECO:0000313" key="2">
    <source>
        <dbReference type="EMBL" id="UTV29911.1"/>
    </source>
</evidence>
<organism evidence="2 3">
    <name type="scientific">Photobacterium atrarenae</name>
    <dbReference type="NCBI Taxonomy" id="865757"/>
    <lineage>
        <taxon>Bacteria</taxon>
        <taxon>Pseudomonadati</taxon>
        <taxon>Pseudomonadota</taxon>
        <taxon>Gammaproteobacteria</taxon>
        <taxon>Vibrionales</taxon>
        <taxon>Vibrionaceae</taxon>
        <taxon>Photobacterium</taxon>
    </lineage>
</organism>
<dbReference type="Proteomes" id="UP001057998">
    <property type="component" value="Chromosome 2"/>
</dbReference>
<keyword evidence="3" id="KW-1185">Reference proteome</keyword>
<accession>A0ABY5GL99</accession>
<dbReference type="RefSeq" id="WP_255391244.1">
    <property type="nucleotide sequence ID" value="NZ_CP101509.1"/>
</dbReference>
<name>A0ABY5GL99_9GAMM</name>
<gene>
    <name evidence="2" type="ORF">NNL38_23195</name>
</gene>
<protein>
    <submittedName>
        <fullName evidence="2">DUF4435 domain-containing protein</fullName>
    </submittedName>
</protein>
<evidence type="ECO:0000259" key="1">
    <source>
        <dbReference type="Pfam" id="PF14491"/>
    </source>
</evidence>